<dbReference type="Proteomes" id="UP000494119">
    <property type="component" value="Unassembled WGS sequence"/>
</dbReference>
<dbReference type="EMBL" id="CADIKL010000065">
    <property type="protein sequence ID" value="CAB3809175.1"/>
    <property type="molecule type" value="Genomic_DNA"/>
</dbReference>
<sequence>MTAYTANPAIELGLLFAELSSRRDDELAVLYPNAHAASRFVNPACSCHSAQDTVSSQSTFEQLESGLRSGLTVANQLGGGLHGYSFGIRKTGSAQQDAQVTDEAKQQQLTGQSAEEAVAGISRDTAGAQVAIAPIFDRE</sequence>
<protein>
    <submittedName>
        <fullName evidence="1">Uncharacterized protein</fullName>
    </submittedName>
</protein>
<evidence type="ECO:0000313" key="2">
    <source>
        <dbReference type="Proteomes" id="UP000494119"/>
    </source>
</evidence>
<organism evidence="1 2">
    <name type="scientific">Paraburkholderia caffeinitolerans</name>
    <dbReference type="NCBI Taxonomy" id="1723730"/>
    <lineage>
        <taxon>Bacteria</taxon>
        <taxon>Pseudomonadati</taxon>
        <taxon>Pseudomonadota</taxon>
        <taxon>Betaproteobacteria</taxon>
        <taxon>Burkholderiales</taxon>
        <taxon>Burkholderiaceae</taxon>
        <taxon>Paraburkholderia</taxon>
    </lineage>
</organism>
<accession>A0A6J5H0N7</accession>
<reference evidence="1 2" key="1">
    <citation type="submission" date="2020-04" db="EMBL/GenBank/DDBJ databases">
        <authorList>
            <person name="De Canck E."/>
        </authorList>
    </citation>
    <scope>NUCLEOTIDE SEQUENCE [LARGE SCALE GENOMIC DNA]</scope>
    <source>
        <strain evidence="1 2">LMG 28688</strain>
    </source>
</reference>
<evidence type="ECO:0000313" key="1">
    <source>
        <dbReference type="EMBL" id="CAB3809175.1"/>
    </source>
</evidence>
<proteinExistence type="predicted"/>
<name>A0A6J5H0N7_9BURK</name>
<keyword evidence="2" id="KW-1185">Reference proteome</keyword>
<dbReference type="AlphaFoldDB" id="A0A6J5H0N7"/>
<dbReference type="RefSeq" id="WP_175198358.1">
    <property type="nucleotide sequence ID" value="NZ_CADIKL010000065.1"/>
</dbReference>
<gene>
    <name evidence="1" type="ORF">LMG28688_06933</name>
</gene>